<dbReference type="Pfam" id="PF00877">
    <property type="entry name" value="NLPC_P60"/>
    <property type="match status" value="1"/>
</dbReference>
<comment type="caution">
    <text evidence="7">The sequence shown here is derived from an EMBL/GenBank/DDBJ whole genome shotgun (WGS) entry which is preliminary data.</text>
</comment>
<dbReference type="InterPro" id="IPR036582">
    <property type="entry name" value="Mao_N_sf"/>
</dbReference>
<evidence type="ECO:0000256" key="1">
    <source>
        <dbReference type="ARBA" id="ARBA00007074"/>
    </source>
</evidence>
<keyword evidence="2" id="KW-0645">Protease</keyword>
<keyword evidence="5" id="KW-0732">Signal</keyword>
<dbReference type="InterPro" id="IPR000064">
    <property type="entry name" value="NLP_P60_dom"/>
</dbReference>
<organism evidence="7 8">
    <name type="scientific">Collibacillus ludicampi</name>
    <dbReference type="NCBI Taxonomy" id="2771369"/>
    <lineage>
        <taxon>Bacteria</taxon>
        <taxon>Bacillati</taxon>
        <taxon>Bacillota</taxon>
        <taxon>Bacilli</taxon>
        <taxon>Bacillales</taxon>
        <taxon>Alicyclobacillaceae</taxon>
        <taxon>Collibacillus</taxon>
    </lineage>
</organism>
<sequence length="297" mass="32400">MKKVSMGFIFTGMVCLAASLAPQAHAAADSLEIMVDNQIVQFPDAKPFIDENGRTQVPVRFVADQLGFKVNWKLENGSVKVMLAKDAKSIVLKEGETVATINGQPVSLDSSVMIKNDRTFVPLRFIAESVGKYVNWDENRNAVSISSDKPVMMMADVSPTPLKPATRSLNDENKPSITSQSSSMIAYAEKYIGVPYVWGGTSPDGFDCSGFVQYVFNHFGVQLPRTASDMYSAGTPVSSLQPGDLVFFSTYASGASHVGIYIGNNEFISATSSHGVKICNLNDPYYWGPRYIGARRF</sequence>
<dbReference type="Pfam" id="PF07833">
    <property type="entry name" value="Cu_amine_oxidN1"/>
    <property type="match status" value="1"/>
</dbReference>
<dbReference type="Gene3D" id="3.90.1720.10">
    <property type="entry name" value="endopeptidase domain like (from Nostoc punctiforme)"/>
    <property type="match status" value="1"/>
</dbReference>
<keyword evidence="4" id="KW-0788">Thiol protease</keyword>
<evidence type="ECO:0000256" key="3">
    <source>
        <dbReference type="ARBA" id="ARBA00022801"/>
    </source>
</evidence>
<dbReference type="SUPFAM" id="SSF55383">
    <property type="entry name" value="Copper amine oxidase, domain N"/>
    <property type="match status" value="1"/>
</dbReference>
<dbReference type="Gene3D" id="3.30.457.10">
    <property type="entry name" value="Copper amine oxidase-like, N-terminal domain"/>
    <property type="match status" value="1"/>
</dbReference>
<keyword evidence="3" id="KW-0378">Hydrolase</keyword>
<name>A0AAV4LHV2_9BACL</name>
<dbReference type="RefSeq" id="WP_282200315.1">
    <property type="nucleotide sequence ID" value="NZ_BOQE01000001.1"/>
</dbReference>
<dbReference type="SUPFAM" id="SSF54001">
    <property type="entry name" value="Cysteine proteinases"/>
    <property type="match status" value="1"/>
</dbReference>
<evidence type="ECO:0000256" key="4">
    <source>
        <dbReference type="ARBA" id="ARBA00022807"/>
    </source>
</evidence>
<dbReference type="PROSITE" id="PS51935">
    <property type="entry name" value="NLPC_P60"/>
    <property type="match status" value="1"/>
</dbReference>
<comment type="similarity">
    <text evidence="1">Belongs to the peptidase C40 family.</text>
</comment>
<keyword evidence="8" id="KW-1185">Reference proteome</keyword>
<evidence type="ECO:0000256" key="5">
    <source>
        <dbReference type="SAM" id="SignalP"/>
    </source>
</evidence>
<feature type="chain" id="PRO_5043416592" description="NlpC/P60 domain-containing protein" evidence="5">
    <location>
        <begin position="27"/>
        <end position="297"/>
    </location>
</feature>
<dbReference type="InterPro" id="IPR038765">
    <property type="entry name" value="Papain-like_cys_pep_sf"/>
</dbReference>
<dbReference type="InterPro" id="IPR012854">
    <property type="entry name" value="Cu_amine_oxidase-like_N"/>
</dbReference>
<gene>
    <name evidence="7" type="ORF">DNHGIG_28700</name>
</gene>
<reference evidence="7" key="1">
    <citation type="journal article" date="2023" name="Int. J. Syst. Evol. Microbiol.">
        <title>Collibacillus ludicampi gen. nov., sp. nov., a new soil bacterium of the family Alicyclobacillaceae.</title>
        <authorList>
            <person name="Jojima T."/>
            <person name="Ioku Y."/>
            <person name="Fukuta Y."/>
            <person name="Shirasaka N."/>
            <person name="Matsumura Y."/>
            <person name="Mori M."/>
        </authorList>
    </citation>
    <scope>NUCLEOTIDE SEQUENCE</scope>
    <source>
        <strain evidence="7">TP075</strain>
    </source>
</reference>
<accession>A0AAV4LHV2</accession>
<evidence type="ECO:0000259" key="6">
    <source>
        <dbReference type="PROSITE" id="PS51935"/>
    </source>
</evidence>
<feature type="signal peptide" evidence="5">
    <location>
        <begin position="1"/>
        <end position="26"/>
    </location>
</feature>
<protein>
    <recommendedName>
        <fullName evidence="6">NlpC/P60 domain-containing protein</fullName>
    </recommendedName>
</protein>
<proteinExistence type="inferred from homology"/>
<dbReference type="EMBL" id="BOQE01000001">
    <property type="protein sequence ID" value="GIM47321.1"/>
    <property type="molecule type" value="Genomic_DNA"/>
</dbReference>
<dbReference type="AlphaFoldDB" id="A0AAV4LHV2"/>
<dbReference type="GO" id="GO:0008234">
    <property type="term" value="F:cysteine-type peptidase activity"/>
    <property type="evidence" value="ECO:0007669"/>
    <property type="project" value="UniProtKB-KW"/>
</dbReference>
<evidence type="ECO:0000313" key="8">
    <source>
        <dbReference type="Proteomes" id="UP001057291"/>
    </source>
</evidence>
<dbReference type="GO" id="GO:0006508">
    <property type="term" value="P:proteolysis"/>
    <property type="evidence" value="ECO:0007669"/>
    <property type="project" value="UniProtKB-KW"/>
</dbReference>
<dbReference type="InterPro" id="IPR051202">
    <property type="entry name" value="Peptidase_C40"/>
</dbReference>
<dbReference type="PANTHER" id="PTHR47053:SF1">
    <property type="entry name" value="MUREIN DD-ENDOPEPTIDASE MEPH-RELATED"/>
    <property type="match status" value="1"/>
</dbReference>
<feature type="domain" description="NlpC/P60" evidence="6">
    <location>
        <begin position="178"/>
        <end position="297"/>
    </location>
</feature>
<evidence type="ECO:0000313" key="7">
    <source>
        <dbReference type="EMBL" id="GIM47321.1"/>
    </source>
</evidence>
<dbReference type="PANTHER" id="PTHR47053">
    <property type="entry name" value="MUREIN DD-ENDOPEPTIDASE MEPH-RELATED"/>
    <property type="match status" value="1"/>
</dbReference>
<evidence type="ECO:0000256" key="2">
    <source>
        <dbReference type="ARBA" id="ARBA00022670"/>
    </source>
</evidence>
<dbReference type="Proteomes" id="UP001057291">
    <property type="component" value="Unassembled WGS sequence"/>
</dbReference>